<comment type="caution">
    <text evidence="8">The sequence shown here is derived from an EMBL/GenBank/DDBJ whole genome shotgun (WGS) entry which is preliminary data.</text>
</comment>
<feature type="transmembrane region" description="Helical" evidence="7">
    <location>
        <begin position="72"/>
        <end position="91"/>
    </location>
</feature>
<keyword evidence="5 7" id="KW-1133">Transmembrane helix</keyword>
<dbReference type="InterPro" id="IPR011701">
    <property type="entry name" value="MFS"/>
</dbReference>
<keyword evidence="6 7" id="KW-0472">Membrane</keyword>
<organism evidence="8 9">
    <name type="scientific">Cohnella kolymensis</name>
    <dbReference type="NCBI Taxonomy" id="1590652"/>
    <lineage>
        <taxon>Bacteria</taxon>
        <taxon>Bacillati</taxon>
        <taxon>Bacillota</taxon>
        <taxon>Bacilli</taxon>
        <taxon>Bacillales</taxon>
        <taxon>Paenibacillaceae</taxon>
        <taxon>Cohnella</taxon>
    </lineage>
</organism>
<feature type="transmembrane region" description="Helical" evidence="7">
    <location>
        <begin position="303"/>
        <end position="325"/>
    </location>
</feature>
<keyword evidence="4 7" id="KW-0812">Transmembrane</keyword>
<evidence type="ECO:0000256" key="6">
    <source>
        <dbReference type="ARBA" id="ARBA00023136"/>
    </source>
</evidence>
<feature type="transmembrane region" description="Helical" evidence="7">
    <location>
        <begin position="7"/>
        <end position="28"/>
    </location>
</feature>
<feature type="transmembrane region" description="Helical" evidence="7">
    <location>
        <begin position="136"/>
        <end position="156"/>
    </location>
</feature>
<dbReference type="RefSeq" id="WP_041064923.1">
    <property type="nucleotide sequence ID" value="NZ_JXAL01000024.1"/>
</dbReference>
<dbReference type="SUPFAM" id="SSF103473">
    <property type="entry name" value="MFS general substrate transporter"/>
    <property type="match status" value="1"/>
</dbReference>
<evidence type="ECO:0000256" key="1">
    <source>
        <dbReference type="ARBA" id="ARBA00004651"/>
    </source>
</evidence>
<sequence length="403" mass="44744">MWKNRNVWIICIGELIAGVGLWTSIIGNLEFMQRHVPSDFLKAVILFIGLLAGVLVGPLAGRVIDSSKKKTVLLYSGFGRMVSVCFMFVALQQESLLWMVLFAISLQISAAFYFPALQAIIPLAVEEKQLLTLNGIHMNVATVGRIAGTALAGLMLTVMSLYSLYLASLIAYLFLLISTWYINVDESRKDAGSRHSSSKSKGFREIIPLLRSMPVVTRILLLTIVPTLFIGGFNLMVINISELQHDATIKGLLYTVEGCCFMLGTVLAKRLPGGSMMQRLFALSIFVAISHLLLFFADDKLMSLVAFGLFGLSIGCFFPIISTVFQTQVPKEYHGRFFSFRTMFDRVLFQVILLCTGMLLDLIGLKYMVLVFGLFSLLLVFYFASRPVRQSASSDAALREMSV</sequence>
<keyword evidence="9" id="KW-1185">Reference proteome</keyword>
<evidence type="ECO:0000256" key="3">
    <source>
        <dbReference type="ARBA" id="ARBA00022475"/>
    </source>
</evidence>
<gene>
    <name evidence="8" type="ORF">SD71_15225</name>
</gene>
<dbReference type="Proteomes" id="UP000054526">
    <property type="component" value="Unassembled WGS sequence"/>
</dbReference>
<dbReference type="InterPro" id="IPR036259">
    <property type="entry name" value="MFS_trans_sf"/>
</dbReference>
<evidence type="ECO:0000313" key="9">
    <source>
        <dbReference type="Proteomes" id="UP000054526"/>
    </source>
</evidence>
<evidence type="ECO:0000256" key="5">
    <source>
        <dbReference type="ARBA" id="ARBA00022989"/>
    </source>
</evidence>
<dbReference type="CDD" id="cd06173">
    <property type="entry name" value="MFS_MefA_like"/>
    <property type="match status" value="1"/>
</dbReference>
<evidence type="ECO:0000313" key="8">
    <source>
        <dbReference type="EMBL" id="KIL35022.1"/>
    </source>
</evidence>
<keyword evidence="3" id="KW-1003">Cell membrane</keyword>
<feature type="transmembrane region" description="Helical" evidence="7">
    <location>
        <begin position="219"/>
        <end position="240"/>
    </location>
</feature>
<evidence type="ECO:0000256" key="2">
    <source>
        <dbReference type="ARBA" id="ARBA00022448"/>
    </source>
</evidence>
<comment type="subcellular location">
    <subcellularLocation>
        <location evidence="1">Cell membrane</location>
        <topology evidence="1">Multi-pass membrane protein</topology>
    </subcellularLocation>
</comment>
<dbReference type="EMBL" id="JXAL01000024">
    <property type="protein sequence ID" value="KIL35022.1"/>
    <property type="molecule type" value="Genomic_DNA"/>
</dbReference>
<feature type="transmembrane region" description="Helical" evidence="7">
    <location>
        <begin position="365"/>
        <end position="384"/>
    </location>
</feature>
<proteinExistence type="predicted"/>
<evidence type="ECO:0000256" key="4">
    <source>
        <dbReference type="ARBA" id="ARBA00022692"/>
    </source>
</evidence>
<dbReference type="Gene3D" id="1.20.1250.20">
    <property type="entry name" value="MFS general substrate transporter like domains"/>
    <property type="match status" value="1"/>
</dbReference>
<dbReference type="PANTHER" id="PTHR43266:SF7">
    <property type="entry name" value="TRANSPORTER, PUTATIVE-RELATED"/>
    <property type="match status" value="1"/>
</dbReference>
<feature type="transmembrane region" description="Helical" evidence="7">
    <location>
        <begin position="40"/>
        <end position="60"/>
    </location>
</feature>
<feature type="transmembrane region" description="Helical" evidence="7">
    <location>
        <begin position="252"/>
        <end position="268"/>
    </location>
</feature>
<keyword evidence="2" id="KW-0813">Transport</keyword>
<feature type="transmembrane region" description="Helical" evidence="7">
    <location>
        <begin position="97"/>
        <end position="124"/>
    </location>
</feature>
<feature type="transmembrane region" description="Helical" evidence="7">
    <location>
        <begin position="162"/>
        <end position="184"/>
    </location>
</feature>
<name>A0ABR5A3N3_9BACL</name>
<reference evidence="8 9" key="1">
    <citation type="submission" date="2014-12" db="EMBL/GenBank/DDBJ databases">
        <title>Draft genome sequence of Cohnella kolymensis strain B-2846.</title>
        <authorList>
            <person name="Karlyshev A.V."/>
            <person name="Kudryashova E.B."/>
        </authorList>
    </citation>
    <scope>NUCLEOTIDE SEQUENCE [LARGE SCALE GENOMIC DNA]</scope>
    <source>
        <strain evidence="8 9">VKM B-2846</strain>
    </source>
</reference>
<protein>
    <submittedName>
        <fullName evidence="8">Macrolide transporter</fullName>
    </submittedName>
</protein>
<feature type="transmembrane region" description="Helical" evidence="7">
    <location>
        <begin position="337"/>
        <end position="359"/>
    </location>
</feature>
<accession>A0ABR5A3N3</accession>
<evidence type="ECO:0000256" key="7">
    <source>
        <dbReference type="SAM" id="Phobius"/>
    </source>
</evidence>
<feature type="transmembrane region" description="Helical" evidence="7">
    <location>
        <begin position="280"/>
        <end position="297"/>
    </location>
</feature>
<dbReference type="PANTHER" id="PTHR43266">
    <property type="entry name" value="MACROLIDE-EFFLUX PROTEIN"/>
    <property type="match status" value="1"/>
</dbReference>
<dbReference type="Pfam" id="PF07690">
    <property type="entry name" value="MFS_1"/>
    <property type="match status" value="1"/>
</dbReference>